<dbReference type="InterPro" id="IPR000477">
    <property type="entry name" value="RT_dom"/>
</dbReference>
<dbReference type="PROSITE" id="PS50878">
    <property type="entry name" value="RT_POL"/>
    <property type="match status" value="1"/>
</dbReference>
<organism evidence="2">
    <name type="scientific">Homalodisca liturata</name>
    <dbReference type="NCBI Taxonomy" id="320908"/>
    <lineage>
        <taxon>Eukaryota</taxon>
        <taxon>Metazoa</taxon>
        <taxon>Ecdysozoa</taxon>
        <taxon>Arthropoda</taxon>
        <taxon>Hexapoda</taxon>
        <taxon>Insecta</taxon>
        <taxon>Pterygota</taxon>
        <taxon>Neoptera</taxon>
        <taxon>Paraneoptera</taxon>
        <taxon>Hemiptera</taxon>
        <taxon>Auchenorrhyncha</taxon>
        <taxon>Membracoidea</taxon>
        <taxon>Cicadellidae</taxon>
        <taxon>Cicadellinae</taxon>
        <taxon>Proconiini</taxon>
        <taxon>Homalodisca</taxon>
    </lineage>
</organism>
<gene>
    <name evidence="2" type="ORF">g.11811</name>
</gene>
<dbReference type="EMBL" id="GECU01010761">
    <property type="protein sequence ID" value="JAS96945.1"/>
    <property type="molecule type" value="Transcribed_RNA"/>
</dbReference>
<protein>
    <recommendedName>
        <fullName evidence="1">Reverse transcriptase domain-containing protein</fullName>
    </recommendedName>
</protein>
<name>A0A1B6JCN3_9HEMI</name>
<dbReference type="AlphaFoldDB" id="A0A1B6JCN3"/>
<proteinExistence type="predicted"/>
<reference evidence="2" key="1">
    <citation type="submission" date="2015-11" db="EMBL/GenBank/DDBJ databases">
        <title>De novo transcriptome assembly of four potential Pierce s Disease insect vectors from Arizona vineyards.</title>
        <authorList>
            <person name="Tassone E.E."/>
        </authorList>
    </citation>
    <scope>NUCLEOTIDE SEQUENCE</scope>
</reference>
<dbReference type="PANTHER" id="PTHR33332">
    <property type="entry name" value="REVERSE TRANSCRIPTASE DOMAIN-CONTAINING PROTEIN"/>
    <property type="match status" value="1"/>
</dbReference>
<sequence length="283" mass="32398">CVMYADDTTLLIRNLTAEGVCAAATASLNKALNYCKTNDLAINPQKTIQINFSKKRDTTPSIANVTVENHVKFLGVILDRNLTWTEQVNNVCKKLASGIYVVRRIKWISNLESAKTAYYSLAETHMRYGLAVWGGSSVGNLNRVLTLQKKAIRVLADLEPRQSCRHAFQTLQIMTVTALYIQEVIMYAHQKNLKTGKDLHHYNTRYATSYTLPIHRTALFEEKPTYIGRKLWNHLPQPLRELQGNAFKKALHDLLVGQPFYTTDEFLNQDWRPQLELNNRSQM</sequence>
<feature type="domain" description="Reverse transcriptase" evidence="1">
    <location>
        <begin position="1"/>
        <end position="78"/>
    </location>
</feature>
<evidence type="ECO:0000259" key="1">
    <source>
        <dbReference type="PROSITE" id="PS50878"/>
    </source>
</evidence>
<accession>A0A1B6JCN3</accession>
<feature type="non-terminal residue" evidence="2">
    <location>
        <position position="1"/>
    </location>
</feature>
<evidence type="ECO:0000313" key="2">
    <source>
        <dbReference type="EMBL" id="JAS96945.1"/>
    </source>
</evidence>